<keyword evidence="1" id="KW-0472">Membrane</keyword>
<sequence length="286" mass="30850">MALSLLSALTQASRNAVMKHLGHQLDEYINVLGRFIFLLPFAAAMVAWRGFPSVQPGFFWACLLFGLCQTATALALSKALLYGDMGVAASLQKLSILWLVVLSFFTLGEAPSPLGLAGIGVTLAGVYGLNVSRARISFWEPIRTLFTDRGQRYTVLSSLMYAPSVVTFKWAALTSDAPLATLGVYAAAALFALPVTLRYSSRHFREIPGRWKAFSSMGLFAAISSLASAEAYRLTLSSYVESVKQTEILFAVGMGYALFRERERLAEVLAGGVAIMAGVVLLILSG</sequence>
<evidence type="ECO:0000256" key="1">
    <source>
        <dbReference type="SAM" id="Phobius"/>
    </source>
</evidence>
<keyword evidence="1" id="KW-0812">Transmembrane</keyword>
<organism evidence="3 4">
    <name type="scientific">Tectimicrobiota bacterium</name>
    <dbReference type="NCBI Taxonomy" id="2528274"/>
    <lineage>
        <taxon>Bacteria</taxon>
        <taxon>Pseudomonadati</taxon>
        <taxon>Nitrospinota/Tectimicrobiota group</taxon>
        <taxon>Candidatus Tectimicrobiota</taxon>
    </lineage>
</organism>
<evidence type="ECO:0000313" key="3">
    <source>
        <dbReference type="EMBL" id="MBI4251802.1"/>
    </source>
</evidence>
<dbReference type="Proteomes" id="UP000752292">
    <property type="component" value="Unassembled WGS sequence"/>
</dbReference>
<protein>
    <submittedName>
        <fullName evidence="3">EamA family transporter</fullName>
    </submittedName>
</protein>
<gene>
    <name evidence="3" type="ORF">HY618_05020</name>
</gene>
<feature type="transmembrane region" description="Helical" evidence="1">
    <location>
        <begin position="28"/>
        <end position="51"/>
    </location>
</feature>
<feature type="transmembrane region" description="Helical" evidence="1">
    <location>
        <begin position="114"/>
        <end position="132"/>
    </location>
</feature>
<evidence type="ECO:0000313" key="4">
    <source>
        <dbReference type="Proteomes" id="UP000752292"/>
    </source>
</evidence>
<reference evidence="3" key="1">
    <citation type="submission" date="2020-07" db="EMBL/GenBank/DDBJ databases">
        <title>Huge and variable diversity of episymbiotic CPR bacteria and DPANN archaea in groundwater ecosystems.</title>
        <authorList>
            <person name="He C.Y."/>
            <person name="Keren R."/>
            <person name="Whittaker M."/>
            <person name="Farag I.F."/>
            <person name="Doudna J."/>
            <person name="Cate J.H.D."/>
            <person name="Banfield J.F."/>
        </authorList>
    </citation>
    <scope>NUCLEOTIDE SEQUENCE</scope>
    <source>
        <strain evidence="3">NC_groundwater_1370_Ag_S-0.2um_69_93</strain>
    </source>
</reference>
<dbReference type="Gene3D" id="1.10.3730.20">
    <property type="match status" value="1"/>
</dbReference>
<dbReference type="GO" id="GO:0016020">
    <property type="term" value="C:membrane"/>
    <property type="evidence" value="ECO:0007669"/>
    <property type="project" value="InterPro"/>
</dbReference>
<dbReference type="InterPro" id="IPR037185">
    <property type="entry name" value="EmrE-like"/>
</dbReference>
<comment type="caution">
    <text evidence="3">The sequence shown here is derived from an EMBL/GenBank/DDBJ whole genome shotgun (WGS) entry which is preliminary data.</text>
</comment>
<dbReference type="AlphaFoldDB" id="A0A932ZTG9"/>
<feature type="domain" description="EamA" evidence="2">
    <location>
        <begin position="3"/>
        <end position="130"/>
    </location>
</feature>
<dbReference type="SUPFAM" id="SSF103481">
    <property type="entry name" value="Multidrug resistance efflux transporter EmrE"/>
    <property type="match status" value="2"/>
</dbReference>
<feature type="transmembrane region" description="Helical" evidence="1">
    <location>
        <begin position="265"/>
        <end position="284"/>
    </location>
</feature>
<name>A0A932ZTG9_UNCTE</name>
<feature type="transmembrane region" description="Helical" evidence="1">
    <location>
        <begin position="57"/>
        <end position="76"/>
    </location>
</feature>
<feature type="transmembrane region" description="Helical" evidence="1">
    <location>
        <begin position="153"/>
        <end position="173"/>
    </location>
</feature>
<dbReference type="EMBL" id="JACQRX010000217">
    <property type="protein sequence ID" value="MBI4251802.1"/>
    <property type="molecule type" value="Genomic_DNA"/>
</dbReference>
<evidence type="ECO:0000259" key="2">
    <source>
        <dbReference type="Pfam" id="PF00892"/>
    </source>
</evidence>
<dbReference type="InterPro" id="IPR000620">
    <property type="entry name" value="EamA_dom"/>
</dbReference>
<feature type="transmembrane region" description="Helical" evidence="1">
    <location>
        <begin position="179"/>
        <end position="199"/>
    </location>
</feature>
<proteinExistence type="predicted"/>
<keyword evidence="1" id="KW-1133">Transmembrane helix</keyword>
<accession>A0A932ZTG9</accession>
<dbReference type="Pfam" id="PF00892">
    <property type="entry name" value="EamA"/>
    <property type="match status" value="1"/>
</dbReference>